<evidence type="ECO:0000256" key="4">
    <source>
        <dbReference type="ARBA" id="ARBA00022692"/>
    </source>
</evidence>
<keyword evidence="8 10" id="KW-0472">Membrane</keyword>
<keyword evidence="3 10" id="KW-0808">Transferase</keyword>
<dbReference type="EMBL" id="JAIZAY010000006">
    <property type="protein sequence ID" value="KAJ8040927.1"/>
    <property type="molecule type" value="Genomic_DNA"/>
</dbReference>
<evidence type="ECO:0000256" key="10">
    <source>
        <dbReference type="RuleBase" id="RU361115"/>
    </source>
</evidence>
<comment type="subcellular location">
    <subcellularLocation>
        <location evidence="1">Membrane</location>
        <topology evidence="1">Multi-pass membrane protein</topology>
    </subcellularLocation>
</comment>
<feature type="transmembrane region" description="Helical" evidence="10">
    <location>
        <begin position="32"/>
        <end position="50"/>
    </location>
</feature>
<dbReference type="AlphaFoldDB" id="A0A9Q1C9P4"/>
<dbReference type="GO" id="GO:0030148">
    <property type="term" value="P:sphingolipid biosynthetic process"/>
    <property type="evidence" value="ECO:0007669"/>
    <property type="project" value="TreeGrafter"/>
</dbReference>
<dbReference type="InterPro" id="IPR030457">
    <property type="entry name" value="ELO_CS"/>
</dbReference>
<feature type="transmembrane region" description="Helical" evidence="10">
    <location>
        <begin position="116"/>
        <end position="134"/>
    </location>
</feature>
<evidence type="ECO:0000313" key="11">
    <source>
        <dbReference type="EMBL" id="KAJ8040927.1"/>
    </source>
</evidence>
<sequence>MATFAQRVTDFYDYMLEKGDPRVEDWFLMKNPLPIIAIEIFYLVGVVWLGPRIMANRQPFNLKGLMIVYNGFLVLLSMYMFYEFRISSWLANYSYRCQPVDYSNDPLALRMANVCWWYFFSKVIELLDTIIFVLRKKNNQISFLHVFHHSTMIINWWLGVKYIAGGQSWFLAMCNSFIHILMYSYYALAAIGPQMQKFLWWKRYMTQMQLIQFVLVVCHTGYNIYIDCNFPQGFNYAVFAYGIFLIILFSNFYIRSYFAKKEKQKE</sequence>
<dbReference type="OrthoDB" id="434092at2759"/>
<keyword evidence="5 10" id="KW-0276">Fatty acid metabolism</keyword>
<dbReference type="EC" id="2.3.1.199" evidence="10"/>
<evidence type="ECO:0000256" key="8">
    <source>
        <dbReference type="ARBA" id="ARBA00023136"/>
    </source>
</evidence>
<gene>
    <name evidence="11" type="ORF">HOLleu_15378</name>
</gene>
<feature type="transmembrane region" description="Helical" evidence="10">
    <location>
        <begin position="62"/>
        <end position="82"/>
    </location>
</feature>
<comment type="caution">
    <text evidence="11">The sequence shown here is derived from an EMBL/GenBank/DDBJ whole genome shotgun (WGS) entry which is preliminary data.</text>
</comment>
<evidence type="ECO:0000256" key="5">
    <source>
        <dbReference type="ARBA" id="ARBA00022832"/>
    </source>
</evidence>
<dbReference type="GO" id="GO:0009922">
    <property type="term" value="F:fatty acid elongase activity"/>
    <property type="evidence" value="ECO:0007669"/>
    <property type="project" value="UniProtKB-EC"/>
</dbReference>
<evidence type="ECO:0000256" key="6">
    <source>
        <dbReference type="ARBA" id="ARBA00022989"/>
    </source>
</evidence>
<dbReference type="Proteomes" id="UP001152320">
    <property type="component" value="Chromosome 6"/>
</dbReference>
<evidence type="ECO:0000256" key="2">
    <source>
        <dbReference type="ARBA" id="ARBA00022516"/>
    </source>
</evidence>
<dbReference type="PANTHER" id="PTHR11157:SF126">
    <property type="entry name" value="ELONGATION OF VERY LONG CHAIN FATTY ACIDS PROTEIN"/>
    <property type="match status" value="1"/>
</dbReference>
<feature type="transmembrane region" description="Helical" evidence="10">
    <location>
        <begin position="170"/>
        <end position="192"/>
    </location>
</feature>
<feature type="transmembrane region" description="Helical" evidence="10">
    <location>
        <begin position="204"/>
        <end position="222"/>
    </location>
</feature>
<dbReference type="InterPro" id="IPR002076">
    <property type="entry name" value="ELO_fam"/>
</dbReference>
<evidence type="ECO:0000256" key="9">
    <source>
        <dbReference type="ARBA" id="ARBA00023160"/>
    </source>
</evidence>
<evidence type="ECO:0000256" key="1">
    <source>
        <dbReference type="ARBA" id="ARBA00004141"/>
    </source>
</evidence>
<feature type="transmembrane region" description="Helical" evidence="10">
    <location>
        <begin position="234"/>
        <end position="254"/>
    </location>
</feature>
<keyword evidence="7 10" id="KW-0443">Lipid metabolism</keyword>
<keyword evidence="2 10" id="KW-0444">Lipid biosynthesis</keyword>
<evidence type="ECO:0000256" key="7">
    <source>
        <dbReference type="ARBA" id="ARBA00023098"/>
    </source>
</evidence>
<reference evidence="11" key="1">
    <citation type="submission" date="2021-10" db="EMBL/GenBank/DDBJ databases">
        <title>Tropical sea cucumber genome reveals ecological adaptation and Cuvierian tubules defense mechanism.</title>
        <authorList>
            <person name="Chen T."/>
        </authorList>
    </citation>
    <scope>NUCLEOTIDE SEQUENCE</scope>
    <source>
        <strain evidence="11">Nanhai2018</strain>
        <tissue evidence="11">Muscle</tissue>
    </source>
</reference>
<evidence type="ECO:0000256" key="3">
    <source>
        <dbReference type="ARBA" id="ARBA00022679"/>
    </source>
</evidence>
<comment type="catalytic activity">
    <reaction evidence="10">
        <text>a very-long-chain acyl-CoA + malonyl-CoA + H(+) = a very-long-chain 3-oxoacyl-CoA + CO2 + CoA</text>
        <dbReference type="Rhea" id="RHEA:32727"/>
        <dbReference type="ChEBI" id="CHEBI:15378"/>
        <dbReference type="ChEBI" id="CHEBI:16526"/>
        <dbReference type="ChEBI" id="CHEBI:57287"/>
        <dbReference type="ChEBI" id="CHEBI:57384"/>
        <dbReference type="ChEBI" id="CHEBI:90725"/>
        <dbReference type="ChEBI" id="CHEBI:90736"/>
        <dbReference type="EC" id="2.3.1.199"/>
    </reaction>
</comment>
<dbReference type="Pfam" id="PF01151">
    <property type="entry name" value="ELO"/>
    <property type="match status" value="1"/>
</dbReference>
<keyword evidence="9 10" id="KW-0275">Fatty acid biosynthesis</keyword>
<proteinExistence type="inferred from homology"/>
<accession>A0A9Q1C9P4</accession>
<dbReference type="PANTHER" id="PTHR11157">
    <property type="entry name" value="FATTY ACID ACYL TRANSFERASE-RELATED"/>
    <property type="match status" value="1"/>
</dbReference>
<organism evidence="11 12">
    <name type="scientific">Holothuria leucospilota</name>
    <name type="common">Black long sea cucumber</name>
    <name type="synonym">Mertensiothuria leucospilota</name>
    <dbReference type="NCBI Taxonomy" id="206669"/>
    <lineage>
        <taxon>Eukaryota</taxon>
        <taxon>Metazoa</taxon>
        <taxon>Echinodermata</taxon>
        <taxon>Eleutherozoa</taxon>
        <taxon>Echinozoa</taxon>
        <taxon>Holothuroidea</taxon>
        <taxon>Aspidochirotacea</taxon>
        <taxon>Aspidochirotida</taxon>
        <taxon>Holothuriidae</taxon>
        <taxon>Holothuria</taxon>
    </lineage>
</organism>
<dbReference type="GO" id="GO:0034625">
    <property type="term" value="P:fatty acid elongation, monounsaturated fatty acid"/>
    <property type="evidence" value="ECO:0007669"/>
    <property type="project" value="TreeGrafter"/>
</dbReference>
<comment type="similarity">
    <text evidence="10">Belongs to the ELO family.</text>
</comment>
<keyword evidence="4 10" id="KW-0812">Transmembrane</keyword>
<dbReference type="GO" id="GO:0042761">
    <property type="term" value="P:very long-chain fatty acid biosynthetic process"/>
    <property type="evidence" value="ECO:0007669"/>
    <property type="project" value="TreeGrafter"/>
</dbReference>
<feature type="transmembrane region" description="Helical" evidence="10">
    <location>
        <begin position="146"/>
        <end position="164"/>
    </location>
</feature>
<keyword evidence="12" id="KW-1185">Reference proteome</keyword>
<dbReference type="GO" id="GO:0005789">
    <property type="term" value="C:endoplasmic reticulum membrane"/>
    <property type="evidence" value="ECO:0007669"/>
    <property type="project" value="TreeGrafter"/>
</dbReference>
<dbReference type="GO" id="GO:0019367">
    <property type="term" value="P:fatty acid elongation, saturated fatty acid"/>
    <property type="evidence" value="ECO:0007669"/>
    <property type="project" value="TreeGrafter"/>
</dbReference>
<keyword evidence="6 10" id="KW-1133">Transmembrane helix</keyword>
<name>A0A9Q1C9P4_HOLLE</name>
<dbReference type="GO" id="GO:0034626">
    <property type="term" value="P:fatty acid elongation, polyunsaturated fatty acid"/>
    <property type="evidence" value="ECO:0007669"/>
    <property type="project" value="TreeGrafter"/>
</dbReference>
<evidence type="ECO:0000313" key="12">
    <source>
        <dbReference type="Proteomes" id="UP001152320"/>
    </source>
</evidence>
<dbReference type="PROSITE" id="PS01188">
    <property type="entry name" value="ELO"/>
    <property type="match status" value="1"/>
</dbReference>
<protein>
    <recommendedName>
        <fullName evidence="10">Elongation of very long chain fatty acids protein</fullName>
        <ecNumber evidence="10">2.3.1.199</ecNumber>
    </recommendedName>
    <alternativeName>
        <fullName evidence="10">Very-long-chain 3-oxoacyl-CoA synthase</fullName>
    </alternativeName>
</protein>